<dbReference type="AlphaFoldDB" id="A0A9D2HMJ3"/>
<proteinExistence type="predicted"/>
<evidence type="ECO:0000313" key="1">
    <source>
        <dbReference type="EMBL" id="HJA78962.1"/>
    </source>
</evidence>
<evidence type="ECO:0000313" key="2">
    <source>
        <dbReference type="Proteomes" id="UP000823821"/>
    </source>
</evidence>
<comment type="caution">
    <text evidence="1">The sequence shown here is derived from an EMBL/GenBank/DDBJ whole genome shotgun (WGS) entry which is preliminary data.</text>
</comment>
<name>A0A9D2HMJ3_9BACT</name>
<dbReference type="Proteomes" id="UP000823821">
    <property type="component" value="Unassembled WGS sequence"/>
</dbReference>
<reference evidence="1" key="2">
    <citation type="submission" date="2021-04" db="EMBL/GenBank/DDBJ databases">
        <authorList>
            <person name="Gilroy R."/>
        </authorList>
    </citation>
    <scope>NUCLEOTIDE SEQUENCE</scope>
    <source>
        <strain evidence="1">5032</strain>
    </source>
</reference>
<protein>
    <submittedName>
        <fullName evidence="1">Uncharacterized protein</fullName>
    </submittedName>
</protein>
<organism evidence="1 2">
    <name type="scientific">Candidatus Desulfovibrio intestinavium</name>
    <dbReference type="NCBI Taxonomy" id="2838534"/>
    <lineage>
        <taxon>Bacteria</taxon>
        <taxon>Pseudomonadati</taxon>
        <taxon>Thermodesulfobacteriota</taxon>
        <taxon>Desulfovibrionia</taxon>
        <taxon>Desulfovibrionales</taxon>
        <taxon>Desulfovibrionaceae</taxon>
        <taxon>Desulfovibrio</taxon>
    </lineage>
</organism>
<sequence>MSKPTTMPAPPQLKVLGCFLDKLPPMIARKEVKYFTGGAISPKSVSNDDYLGNGPRVRMKMGDAVVYPTPFFLAYLEEKGVKIIVPPSF</sequence>
<dbReference type="EMBL" id="DWZD01000034">
    <property type="protein sequence ID" value="HJA78962.1"/>
    <property type="molecule type" value="Genomic_DNA"/>
</dbReference>
<reference evidence="1" key="1">
    <citation type="journal article" date="2021" name="PeerJ">
        <title>Extensive microbial diversity within the chicken gut microbiome revealed by metagenomics and culture.</title>
        <authorList>
            <person name="Gilroy R."/>
            <person name="Ravi A."/>
            <person name="Getino M."/>
            <person name="Pursley I."/>
            <person name="Horton D.L."/>
            <person name="Alikhan N.F."/>
            <person name="Baker D."/>
            <person name="Gharbi K."/>
            <person name="Hall N."/>
            <person name="Watson M."/>
            <person name="Adriaenssens E.M."/>
            <person name="Foster-Nyarko E."/>
            <person name="Jarju S."/>
            <person name="Secka A."/>
            <person name="Antonio M."/>
            <person name="Oren A."/>
            <person name="Chaudhuri R.R."/>
            <person name="La Ragione R."/>
            <person name="Hildebrand F."/>
            <person name="Pallen M.J."/>
        </authorList>
    </citation>
    <scope>NUCLEOTIDE SEQUENCE</scope>
    <source>
        <strain evidence="1">5032</strain>
    </source>
</reference>
<accession>A0A9D2HMJ3</accession>
<gene>
    <name evidence="1" type="ORF">H9784_05240</name>
</gene>